<dbReference type="InterPro" id="IPR035940">
    <property type="entry name" value="CAP_sf"/>
</dbReference>
<dbReference type="AlphaFoldDB" id="A0A8J2HKL4"/>
<keyword evidence="6" id="KW-1185">Reference proteome</keyword>
<keyword evidence="3" id="KW-1015">Disulfide bond</keyword>
<keyword evidence="2" id="KW-0964">Secreted</keyword>
<evidence type="ECO:0000259" key="4">
    <source>
        <dbReference type="Pfam" id="PF00188"/>
    </source>
</evidence>
<proteinExistence type="predicted"/>
<name>A0A8J2HKL4_COTCN</name>
<dbReference type="Gene3D" id="3.40.33.10">
    <property type="entry name" value="CAP"/>
    <property type="match status" value="1"/>
</dbReference>
<comment type="subcellular location">
    <subcellularLocation>
        <location evidence="1">Secreted</location>
    </subcellularLocation>
</comment>
<dbReference type="CDD" id="cd05380">
    <property type="entry name" value="CAP_euk"/>
    <property type="match status" value="1"/>
</dbReference>
<dbReference type="EMBL" id="CAJNRD030001122">
    <property type="protein sequence ID" value="CAG5100046.1"/>
    <property type="molecule type" value="Genomic_DNA"/>
</dbReference>
<evidence type="ECO:0000256" key="3">
    <source>
        <dbReference type="ARBA" id="ARBA00023157"/>
    </source>
</evidence>
<organism evidence="5 6">
    <name type="scientific">Cotesia congregata</name>
    <name type="common">Parasitoid wasp</name>
    <name type="synonym">Apanteles congregatus</name>
    <dbReference type="NCBI Taxonomy" id="51543"/>
    <lineage>
        <taxon>Eukaryota</taxon>
        <taxon>Metazoa</taxon>
        <taxon>Ecdysozoa</taxon>
        <taxon>Arthropoda</taxon>
        <taxon>Hexapoda</taxon>
        <taxon>Insecta</taxon>
        <taxon>Pterygota</taxon>
        <taxon>Neoptera</taxon>
        <taxon>Endopterygota</taxon>
        <taxon>Hymenoptera</taxon>
        <taxon>Apocrita</taxon>
        <taxon>Ichneumonoidea</taxon>
        <taxon>Braconidae</taxon>
        <taxon>Microgastrinae</taxon>
        <taxon>Cotesia</taxon>
    </lineage>
</organism>
<dbReference type="OrthoDB" id="414826at2759"/>
<dbReference type="Pfam" id="PF00188">
    <property type="entry name" value="CAP"/>
    <property type="match status" value="1"/>
</dbReference>
<dbReference type="Proteomes" id="UP000786811">
    <property type="component" value="Unassembled WGS sequence"/>
</dbReference>
<dbReference type="InterPro" id="IPR002413">
    <property type="entry name" value="V5_allergen-like"/>
</dbReference>
<gene>
    <name evidence="5" type="ORF">HICCMSTLAB_LOCUS9357</name>
</gene>
<dbReference type="PRINTS" id="PR00838">
    <property type="entry name" value="V5ALLERGEN"/>
</dbReference>
<evidence type="ECO:0000256" key="1">
    <source>
        <dbReference type="ARBA" id="ARBA00004613"/>
    </source>
</evidence>
<sequence length="139" mass="16133">MSDLTRLYYLLLVANASYLALTKSDNLVENYCHLCTRHTMCRYPFDDVSPNCKNIEHGDLDPEEILSILNQHNLRRNFIASGKEIRGNPGPQPPAKNMMELSWDDELAVLARRWALQCVLSKDECRDVSEYPYHILYSR</sequence>
<accession>A0A8J2HKL4</accession>
<reference evidence="5" key="1">
    <citation type="submission" date="2021-04" db="EMBL/GenBank/DDBJ databases">
        <authorList>
            <person name="Chebbi M.A.C M."/>
        </authorList>
    </citation>
    <scope>NUCLEOTIDE SEQUENCE</scope>
</reference>
<protein>
    <submittedName>
        <fullName evidence="5">Similar to Venom allergen 5 (Vespula vulgaris)</fullName>
    </submittedName>
</protein>
<evidence type="ECO:0000256" key="2">
    <source>
        <dbReference type="ARBA" id="ARBA00022525"/>
    </source>
</evidence>
<comment type="caution">
    <text evidence="5">The sequence shown here is derived from an EMBL/GenBank/DDBJ whole genome shotgun (WGS) entry which is preliminary data.</text>
</comment>
<dbReference type="SUPFAM" id="SSF55797">
    <property type="entry name" value="PR-1-like"/>
    <property type="match status" value="1"/>
</dbReference>
<dbReference type="InterPro" id="IPR014044">
    <property type="entry name" value="CAP_dom"/>
</dbReference>
<feature type="domain" description="SCP" evidence="4">
    <location>
        <begin position="69"/>
        <end position="122"/>
    </location>
</feature>
<evidence type="ECO:0000313" key="6">
    <source>
        <dbReference type="Proteomes" id="UP000786811"/>
    </source>
</evidence>
<dbReference type="GO" id="GO:0005576">
    <property type="term" value="C:extracellular region"/>
    <property type="evidence" value="ECO:0007669"/>
    <property type="project" value="UniProtKB-SubCell"/>
</dbReference>
<evidence type="ECO:0000313" key="5">
    <source>
        <dbReference type="EMBL" id="CAG5100046.1"/>
    </source>
</evidence>